<evidence type="ECO:0000313" key="2">
    <source>
        <dbReference type="Proteomes" id="UP000039021"/>
    </source>
</evidence>
<dbReference type="EMBL" id="CSBK01000015">
    <property type="protein sequence ID" value="COW78963.1"/>
    <property type="molecule type" value="Genomic_DNA"/>
</dbReference>
<name>A0A916L7A5_MYCTX</name>
<reference evidence="2" key="1">
    <citation type="submission" date="2015-03" db="EMBL/GenBank/DDBJ databases">
        <authorList>
            <consortium name="Pathogen Informatics"/>
        </authorList>
    </citation>
    <scope>NUCLEOTIDE SEQUENCE [LARGE SCALE GENOMIC DNA]</scope>
    <source>
        <strain evidence="2">N09902308</strain>
    </source>
</reference>
<accession>A0A916L7A5</accession>
<gene>
    <name evidence="1" type="ORF">ERS007739_00077</name>
</gene>
<dbReference type="Proteomes" id="UP000039021">
    <property type="component" value="Unassembled WGS sequence"/>
</dbReference>
<comment type="caution">
    <text evidence="1">The sequence shown here is derived from an EMBL/GenBank/DDBJ whole genome shotgun (WGS) entry which is preliminary data.</text>
</comment>
<proteinExistence type="predicted"/>
<dbReference type="AlphaFoldDB" id="A0A916L7A5"/>
<evidence type="ECO:0000313" key="1">
    <source>
        <dbReference type="EMBL" id="COW78963.1"/>
    </source>
</evidence>
<protein>
    <submittedName>
        <fullName evidence="1">Uncharacterized protein</fullName>
    </submittedName>
</protein>
<organism evidence="1 2">
    <name type="scientific">Mycobacterium tuberculosis</name>
    <dbReference type="NCBI Taxonomy" id="1773"/>
    <lineage>
        <taxon>Bacteria</taxon>
        <taxon>Bacillati</taxon>
        <taxon>Actinomycetota</taxon>
        <taxon>Actinomycetes</taxon>
        <taxon>Mycobacteriales</taxon>
        <taxon>Mycobacteriaceae</taxon>
        <taxon>Mycobacterium</taxon>
        <taxon>Mycobacterium tuberculosis complex</taxon>
    </lineage>
</organism>
<sequence>MPTSDCALTPIRLISGVMMLSVNLVTNAVNAVPITTATARSTILPRARNSLNPLSMRCPFCSRRPAVREWNT</sequence>